<organism evidence="2 3">
    <name type="scientific">Epilithonimonas lactis</name>
    <dbReference type="NCBI Taxonomy" id="421072"/>
    <lineage>
        <taxon>Bacteria</taxon>
        <taxon>Pseudomonadati</taxon>
        <taxon>Bacteroidota</taxon>
        <taxon>Flavobacteriia</taxon>
        <taxon>Flavobacteriales</taxon>
        <taxon>Weeksellaceae</taxon>
        <taxon>Chryseobacterium group</taxon>
        <taxon>Epilithonimonas</taxon>
    </lineage>
</organism>
<dbReference type="STRING" id="421072.SAMN04488097_1458"/>
<proteinExistence type="predicted"/>
<evidence type="ECO:0000313" key="2">
    <source>
        <dbReference type="EMBL" id="KFC23471.1"/>
    </source>
</evidence>
<keyword evidence="3" id="KW-1185">Reference proteome</keyword>
<accession>A0A085BLX6</accession>
<reference evidence="2 3" key="1">
    <citation type="submission" date="2014-07" db="EMBL/GenBank/DDBJ databases">
        <title>Epilithonimonas lactis LMG 22401 Genome.</title>
        <authorList>
            <person name="Pipes S.E."/>
            <person name="Stropko S.J."/>
        </authorList>
    </citation>
    <scope>NUCLEOTIDE SEQUENCE [LARGE SCALE GENOMIC DNA]</scope>
    <source>
        <strain evidence="2 3">LMG 24401</strain>
    </source>
</reference>
<dbReference type="OrthoDB" id="187854at2"/>
<dbReference type="EMBL" id="JPLY01000001">
    <property type="protein sequence ID" value="KFC23471.1"/>
    <property type="molecule type" value="Genomic_DNA"/>
</dbReference>
<gene>
    <name evidence="2" type="ORF">IO89_02475</name>
</gene>
<feature type="signal peptide" evidence="1">
    <location>
        <begin position="1"/>
        <end position="20"/>
    </location>
</feature>
<evidence type="ECO:0000313" key="3">
    <source>
        <dbReference type="Proteomes" id="UP000028623"/>
    </source>
</evidence>
<name>A0A085BLX6_9FLAO</name>
<dbReference type="eggNOG" id="COG0457">
    <property type="taxonomic scope" value="Bacteria"/>
</dbReference>
<dbReference type="InterPro" id="IPR021314">
    <property type="entry name" value="DUF2911"/>
</dbReference>
<dbReference type="Proteomes" id="UP000028623">
    <property type="component" value="Unassembled WGS sequence"/>
</dbReference>
<dbReference type="RefSeq" id="WP_034973310.1">
    <property type="nucleotide sequence ID" value="NZ_FOFI01000002.1"/>
</dbReference>
<dbReference type="Pfam" id="PF11138">
    <property type="entry name" value="DUF2911"/>
    <property type="match status" value="1"/>
</dbReference>
<protein>
    <recommendedName>
        <fullName evidence="4">DUF2911 domain-containing protein</fullName>
    </recommendedName>
</protein>
<evidence type="ECO:0008006" key="4">
    <source>
        <dbReference type="Google" id="ProtNLM"/>
    </source>
</evidence>
<dbReference type="AlphaFoldDB" id="A0A085BLX6"/>
<keyword evidence="1" id="KW-0732">Signal</keyword>
<comment type="caution">
    <text evidence="2">The sequence shown here is derived from an EMBL/GenBank/DDBJ whole genome shotgun (WGS) entry which is preliminary data.</text>
</comment>
<feature type="chain" id="PRO_5001787261" description="DUF2911 domain-containing protein" evidence="1">
    <location>
        <begin position="21"/>
        <end position="188"/>
    </location>
</feature>
<sequence>MKNLILAASLLIGVSAYSQAKLDATKLNYLPADASPMDATYYPLQVLSSKSETPKVKVVYSRPQKKNRVVFGNLIKYGEIWRMGANENTEIKFYTPVKINGKDIPAGTYSLFAVPNEKEWTIVLNSDVDKWGAYAYDKSKDVVRFNVPAEKTTSPVEFFSITFVQTKTGADLYAGWDNTQVKFPIEFK</sequence>
<evidence type="ECO:0000256" key="1">
    <source>
        <dbReference type="SAM" id="SignalP"/>
    </source>
</evidence>